<dbReference type="EMBL" id="RHHB01000004">
    <property type="protein sequence ID" value="RNB51291.1"/>
    <property type="molecule type" value="Genomic_DNA"/>
</dbReference>
<evidence type="ECO:0000256" key="2">
    <source>
        <dbReference type="SAM" id="SignalP"/>
    </source>
</evidence>
<evidence type="ECO:0000313" key="4">
    <source>
        <dbReference type="Proteomes" id="UP000275048"/>
    </source>
</evidence>
<organism evidence="3 4">
    <name type="scientific">Agromyces tardus</name>
    <dbReference type="NCBI Taxonomy" id="2583849"/>
    <lineage>
        <taxon>Bacteria</taxon>
        <taxon>Bacillati</taxon>
        <taxon>Actinomycetota</taxon>
        <taxon>Actinomycetes</taxon>
        <taxon>Micrococcales</taxon>
        <taxon>Microbacteriaceae</taxon>
        <taxon>Agromyces</taxon>
    </lineage>
</organism>
<feature type="chain" id="PRO_5018196262" evidence="2">
    <location>
        <begin position="27"/>
        <end position="230"/>
    </location>
</feature>
<sequence length="230" mass="24049">MRKVLWLAAGVTVVSAAAFFMGAAAAMTGAPVFYDARYPQEASPAVDGYEASAAESTPAPPGAVAEREGDVPAGADGGDAAPAPQETPVAQAPDAEQPDGRATAPTPTDEPPQAPRRGTPSGEFGVPGGPAPDDAPGGPPTPEDQHAWLAFQQIVRECMSAQGQEYLYWEWWNYQGDGSNRYPAMPADLTHREAAAWELALNGTSRGGDQYRWERAGCWGFAGHRIGAVG</sequence>
<dbReference type="AlphaFoldDB" id="A0A3M8AJC7"/>
<dbReference type="OrthoDB" id="5007610at2"/>
<name>A0A3M8AJC7_9MICO</name>
<keyword evidence="4" id="KW-1185">Reference proteome</keyword>
<proteinExistence type="predicted"/>
<feature type="compositionally biased region" description="Low complexity" evidence="1">
    <location>
        <begin position="71"/>
        <end position="84"/>
    </location>
</feature>
<protein>
    <submittedName>
        <fullName evidence="3">Uncharacterized protein</fullName>
    </submittedName>
</protein>
<feature type="region of interest" description="Disordered" evidence="1">
    <location>
        <begin position="47"/>
        <end position="144"/>
    </location>
</feature>
<evidence type="ECO:0000313" key="3">
    <source>
        <dbReference type="EMBL" id="RNB51291.1"/>
    </source>
</evidence>
<dbReference type="RefSeq" id="WP_122935859.1">
    <property type="nucleotide sequence ID" value="NZ_JBHSNT010000060.1"/>
</dbReference>
<evidence type="ECO:0000256" key="1">
    <source>
        <dbReference type="SAM" id="MobiDB-lite"/>
    </source>
</evidence>
<reference evidence="3 4" key="1">
    <citation type="submission" date="2018-10" db="EMBL/GenBank/DDBJ databases">
        <title>Isolation, diversity and antibacterial activity of antinobacteria from the wheat rhizosphere soil.</title>
        <authorList>
            <person name="Sun T."/>
        </authorList>
    </citation>
    <scope>NUCLEOTIDE SEQUENCE [LARGE SCALE GENOMIC DNA]</scope>
    <source>
        <strain evidence="3 4">SJ-23</strain>
    </source>
</reference>
<keyword evidence="2" id="KW-0732">Signal</keyword>
<gene>
    <name evidence="3" type="ORF">EDM22_04470</name>
</gene>
<feature type="signal peptide" evidence="2">
    <location>
        <begin position="1"/>
        <end position="26"/>
    </location>
</feature>
<accession>A0A3M8AJC7</accession>
<dbReference type="Proteomes" id="UP000275048">
    <property type="component" value="Unassembled WGS sequence"/>
</dbReference>
<comment type="caution">
    <text evidence="3">The sequence shown here is derived from an EMBL/GenBank/DDBJ whole genome shotgun (WGS) entry which is preliminary data.</text>
</comment>